<dbReference type="EMBL" id="BAAAQQ010000012">
    <property type="protein sequence ID" value="GAA2126767.1"/>
    <property type="molecule type" value="Genomic_DNA"/>
</dbReference>
<keyword evidence="10" id="KW-0479">Metal-binding</keyword>
<keyword evidence="3 10" id="KW-0812">Transmembrane</keyword>
<evidence type="ECO:0000256" key="5">
    <source>
        <dbReference type="ARBA" id="ARBA00023136"/>
    </source>
</evidence>
<feature type="transmembrane region" description="Helical" evidence="10">
    <location>
        <begin position="103"/>
        <end position="128"/>
    </location>
</feature>
<sequence>MTVARSSAVPVTATQLTAVAAGGAVGAVARWGLTDAVPDGAGFPWTTFAINVLGAGLLALLPAIAERRHPLLALVLGPGVLGGFTTFSLYAEQARALVADGSVLLAAAYAVGTLLACLLAVHGATALVRRRNEPDVLS</sequence>
<evidence type="ECO:0000256" key="2">
    <source>
        <dbReference type="ARBA" id="ARBA00022475"/>
    </source>
</evidence>
<feature type="binding site" evidence="10">
    <location>
        <position position="82"/>
    </location>
    <ligand>
        <name>Na(+)</name>
        <dbReference type="ChEBI" id="CHEBI:29101"/>
        <note>structural</note>
    </ligand>
</feature>
<evidence type="ECO:0000313" key="11">
    <source>
        <dbReference type="EMBL" id="GAA2126767.1"/>
    </source>
</evidence>
<keyword evidence="4 10" id="KW-1133">Transmembrane helix</keyword>
<comment type="subcellular location">
    <subcellularLocation>
        <location evidence="1 10">Cell membrane</location>
        <topology evidence="1 10">Multi-pass membrane protein</topology>
    </subcellularLocation>
</comment>
<dbReference type="Proteomes" id="UP001500575">
    <property type="component" value="Unassembled WGS sequence"/>
</dbReference>
<comment type="catalytic activity">
    <reaction evidence="8">
        <text>fluoride(in) = fluoride(out)</text>
        <dbReference type="Rhea" id="RHEA:76159"/>
        <dbReference type="ChEBI" id="CHEBI:17051"/>
    </reaction>
    <physiologicalReaction direction="left-to-right" evidence="8">
        <dbReference type="Rhea" id="RHEA:76160"/>
    </physiologicalReaction>
</comment>
<comment type="function">
    <text evidence="9 10">Fluoride-specific ion channel. Important for reducing fluoride concentration in the cell, thus reducing its toxicity.</text>
</comment>
<dbReference type="PANTHER" id="PTHR28259">
    <property type="entry name" value="FLUORIDE EXPORT PROTEIN 1-RELATED"/>
    <property type="match status" value="1"/>
</dbReference>
<keyword evidence="5 10" id="KW-0472">Membrane</keyword>
<feature type="binding site" evidence="10">
    <location>
        <position position="85"/>
    </location>
    <ligand>
        <name>Na(+)</name>
        <dbReference type="ChEBI" id="CHEBI:29101"/>
        <note>structural</note>
    </ligand>
</feature>
<evidence type="ECO:0000256" key="10">
    <source>
        <dbReference type="HAMAP-Rule" id="MF_00454"/>
    </source>
</evidence>
<comment type="caution">
    <text evidence="11">The sequence shown here is derived from an EMBL/GenBank/DDBJ whole genome shotgun (WGS) entry which is preliminary data.</text>
</comment>
<feature type="transmembrane region" description="Helical" evidence="10">
    <location>
        <begin position="42"/>
        <end position="64"/>
    </location>
</feature>
<keyword evidence="2 10" id="KW-1003">Cell membrane</keyword>
<keyword evidence="10" id="KW-0915">Sodium</keyword>
<evidence type="ECO:0000256" key="4">
    <source>
        <dbReference type="ARBA" id="ARBA00022989"/>
    </source>
</evidence>
<reference evidence="11 12" key="1">
    <citation type="journal article" date="2019" name="Int. J. Syst. Evol. Microbiol.">
        <title>The Global Catalogue of Microorganisms (GCM) 10K type strain sequencing project: providing services to taxonomists for standard genome sequencing and annotation.</title>
        <authorList>
            <consortium name="The Broad Institute Genomics Platform"/>
            <consortium name="The Broad Institute Genome Sequencing Center for Infectious Disease"/>
            <person name="Wu L."/>
            <person name="Ma J."/>
        </authorList>
    </citation>
    <scope>NUCLEOTIDE SEQUENCE [LARGE SCALE GENOMIC DNA]</scope>
    <source>
        <strain evidence="11 12">JCM 16021</strain>
    </source>
</reference>
<accession>A0ABN2YGE6</accession>
<dbReference type="InterPro" id="IPR003691">
    <property type="entry name" value="FluC"/>
</dbReference>
<comment type="similarity">
    <text evidence="7 10">Belongs to the fluoride channel Fluc/FEX (TC 1.A.43) family.</text>
</comment>
<protein>
    <recommendedName>
        <fullName evidence="10">Fluoride-specific ion channel FluC</fullName>
    </recommendedName>
</protein>
<keyword evidence="12" id="KW-1185">Reference proteome</keyword>
<proteinExistence type="inferred from homology"/>
<feature type="transmembrane region" description="Helical" evidence="10">
    <location>
        <begin position="71"/>
        <end position="91"/>
    </location>
</feature>
<keyword evidence="10" id="KW-0406">Ion transport</keyword>
<dbReference type="PANTHER" id="PTHR28259:SF1">
    <property type="entry name" value="FLUORIDE EXPORT PROTEIN 1-RELATED"/>
    <property type="match status" value="1"/>
</dbReference>
<gene>
    <name evidence="10" type="primary">fluC</name>
    <name evidence="10" type="synonym">crcB</name>
    <name evidence="11" type="ORF">GCM10009843_25490</name>
</gene>
<dbReference type="RefSeq" id="WP_344304134.1">
    <property type="nucleotide sequence ID" value="NZ_BAAAQQ010000012.1"/>
</dbReference>
<keyword evidence="6 10" id="KW-0407">Ion channel</keyword>
<evidence type="ECO:0000256" key="3">
    <source>
        <dbReference type="ARBA" id="ARBA00022692"/>
    </source>
</evidence>
<name>A0ABN2YGE6_9ACTN</name>
<evidence type="ECO:0000256" key="8">
    <source>
        <dbReference type="ARBA" id="ARBA00035585"/>
    </source>
</evidence>
<comment type="activity regulation">
    <text evidence="10">Na(+) is not transported, but it plays an essential structural role and its presence is essential for fluoride channel function.</text>
</comment>
<evidence type="ECO:0000256" key="6">
    <source>
        <dbReference type="ARBA" id="ARBA00023303"/>
    </source>
</evidence>
<dbReference type="HAMAP" id="MF_00454">
    <property type="entry name" value="FluC"/>
    <property type="match status" value="1"/>
</dbReference>
<dbReference type="Pfam" id="PF02537">
    <property type="entry name" value="CRCB"/>
    <property type="match status" value="1"/>
</dbReference>
<evidence type="ECO:0000313" key="12">
    <source>
        <dbReference type="Proteomes" id="UP001500575"/>
    </source>
</evidence>
<evidence type="ECO:0000256" key="9">
    <source>
        <dbReference type="ARBA" id="ARBA00049940"/>
    </source>
</evidence>
<evidence type="ECO:0000256" key="7">
    <source>
        <dbReference type="ARBA" id="ARBA00035120"/>
    </source>
</evidence>
<evidence type="ECO:0000256" key="1">
    <source>
        <dbReference type="ARBA" id="ARBA00004651"/>
    </source>
</evidence>
<organism evidence="11 12">
    <name type="scientific">Nocardioides bigeumensis</name>
    <dbReference type="NCBI Taxonomy" id="433657"/>
    <lineage>
        <taxon>Bacteria</taxon>
        <taxon>Bacillati</taxon>
        <taxon>Actinomycetota</taxon>
        <taxon>Actinomycetes</taxon>
        <taxon>Propionibacteriales</taxon>
        <taxon>Nocardioidaceae</taxon>
        <taxon>Nocardioides</taxon>
    </lineage>
</organism>
<keyword evidence="10" id="KW-0813">Transport</keyword>